<dbReference type="EMBL" id="ASPP01015692">
    <property type="protein sequence ID" value="ETO17967.1"/>
    <property type="molecule type" value="Genomic_DNA"/>
</dbReference>
<feature type="region of interest" description="Disordered" evidence="1">
    <location>
        <begin position="316"/>
        <end position="398"/>
    </location>
</feature>
<dbReference type="AlphaFoldDB" id="X6MWX2"/>
<accession>X6MWX2</accession>
<feature type="compositionally biased region" description="Basic and acidic residues" evidence="1">
    <location>
        <begin position="219"/>
        <end position="228"/>
    </location>
</feature>
<organism evidence="2 3">
    <name type="scientific">Reticulomyxa filosa</name>
    <dbReference type="NCBI Taxonomy" id="46433"/>
    <lineage>
        <taxon>Eukaryota</taxon>
        <taxon>Sar</taxon>
        <taxon>Rhizaria</taxon>
        <taxon>Retaria</taxon>
        <taxon>Foraminifera</taxon>
        <taxon>Monothalamids</taxon>
        <taxon>Reticulomyxidae</taxon>
        <taxon>Reticulomyxa</taxon>
    </lineage>
</organism>
<feature type="compositionally biased region" description="Basic residues" evidence="1">
    <location>
        <begin position="465"/>
        <end position="474"/>
    </location>
</feature>
<comment type="caution">
    <text evidence="2">The sequence shown here is derived from an EMBL/GenBank/DDBJ whole genome shotgun (WGS) entry which is preliminary data.</text>
</comment>
<proteinExistence type="predicted"/>
<name>X6MWX2_RETFI</name>
<evidence type="ECO:0000256" key="1">
    <source>
        <dbReference type="SAM" id="MobiDB-lite"/>
    </source>
</evidence>
<feature type="region of interest" description="Disordered" evidence="1">
    <location>
        <begin position="457"/>
        <end position="484"/>
    </location>
</feature>
<feature type="compositionally biased region" description="Basic and acidic residues" evidence="1">
    <location>
        <begin position="37"/>
        <end position="62"/>
    </location>
</feature>
<evidence type="ECO:0000313" key="3">
    <source>
        <dbReference type="Proteomes" id="UP000023152"/>
    </source>
</evidence>
<gene>
    <name evidence="2" type="ORF">RFI_19335</name>
</gene>
<protein>
    <submittedName>
        <fullName evidence="2">Uncharacterized protein</fullName>
    </submittedName>
</protein>
<feature type="region of interest" description="Disordered" evidence="1">
    <location>
        <begin position="23"/>
        <end position="62"/>
    </location>
</feature>
<feature type="compositionally biased region" description="Basic and acidic residues" evidence="1">
    <location>
        <begin position="316"/>
        <end position="331"/>
    </location>
</feature>
<sequence length="583" mass="66008">MACVMTAGTCYYLQKQRNNMLGPTLVSSTNDTPSNLSERRNIDSNNQRNERSEESRKHQQQQRELHAKIQKLRHQLLGDIRQSTAKRYSLLGKGGGIGLNGAQGHSMSRRVSGVQITASNTSPALAPSVEMGDDLYQQNIQMLDELIKLCMPMENERHAQGNGNNESQEIDTDDEYKELLLLNQEVTQELQKEVVKVMKETGMQPTSRLQLFDNDSNEIADKNSDVKDSTTAPSSPTHRRLSARLSSRDTLQSNHTRRCVCVCVCDFICYRVIYIYIYMSHSATVTILDVVNNTTKQIEQKDQSMKQHHRYIKDAYKDLTKSKSQKKDANTKKNKSQKKKKEATKENANTPTPKRKNTKKTVVSSRELPRMSSAGSDFTDLDVATPKLGPVNPRERNDSMEDIKANDTQHLGRTETLSYLPTMEDVTDYMTQRTDLFAKKLAMMDLVDEMNRRESDEELVEKTKTKTRKAKKKPLNYWHVSSPGNPDIPHTNAYTATAMTARSSGHNTGLVPASIRSNRFHSHNDSVRSISRTMDDLESEHSLVAADSVPEKNATHGRARSYSDTAREVTWIFQEMKTQKPTG</sequence>
<keyword evidence="3" id="KW-1185">Reference proteome</keyword>
<dbReference type="Proteomes" id="UP000023152">
    <property type="component" value="Unassembled WGS sequence"/>
</dbReference>
<feature type="compositionally biased region" description="Polar residues" evidence="1">
    <location>
        <begin position="23"/>
        <end position="36"/>
    </location>
</feature>
<evidence type="ECO:0000313" key="2">
    <source>
        <dbReference type="EMBL" id="ETO17967.1"/>
    </source>
</evidence>
<feature type="region of interest" description="Disordered" evidence="1">
    <location>
        <begin position="206"/>
        <end position="249"/>
    </location>
</feature>
<feature type="compositionally biased region" description="Basic residues" evidence="1">
    <location>
        <begin position="332"/>
        <end position="342"/>
    </location>
</feature>
<reference evidence="2 3" key="1">
    <citation type="journal article" date="2013" name="Curr. Biol.">
        <title>The Genome of the Foraminiferan Reticulomyxa filosa.</title>
        <authorList>
            <person name="Glockner G."/>
            <person name="Hulsmann N."/>
            <person name="Schleicher M."/>
            <person name="Noegel A.A."/>
            <person name="Eichinger L."/>
            <person name="Gallinger C."/>
            <person name="Pawlowski J."/>
            <person name="Sierra R."/>
            <person name="Euteneuer U."/>
            <person name="Pillet L."/>
            <person name="Moustafa A."/>
            <person name="Platzer M."/>
            <person name="Groth M."/>
            <person name="Szafranski K."/>
            <person name="Schliwa M."/>
        </authorList>
    </citation>
    <scope>NUCLEOTIDE SEQUENCE [LARGE SCALE GENOMIC DNA]</scope>
</reference>